<evidence type="ECO:0000256" key="10">
    <source>
        <dbReference type="ARBA" id="ARBA00022884"/>
    </source>
</evidence>
<comment type="similarity">
    <text evidence="11">Belongs to the tRNA nucleotidyltransferase/poly(A) polymerase family.</text>
</comment>
<feature type="domain" description="HD" evidence="13">
    <location>
        <begin position="268"/>
        <end position="370"/>
    </location>
</feature>
<evidence type="ECO:0000256" key="11">
    <source>
        <dbReference type="RuleBase" id="RU003953"/>
    </source>
</evidence>
<evidence type="ECO:0000256" key="2">
    <source>
        <dbReference type="ARBA" id="ARBA00022679"/>
    </source>
</evidence>
<dbReference type="InterPro" id="IPR003607">
    <property type="entry name" value="HD/PDEase_dom"/>
</dbReference>
<evidence type="ECO:0000259" key="13">
    <source>
        <dbReference type="Pfam" id="PF01966"/>
    </source>
</evidence>
<keyword evidence="10 11" id="KW-0694">RNA-binding</keyword>
<dbReference type="EMBL" id="CP138858">
    <property type="protein sequence ID" value="WPJ97674.1"/>
    <property type="molecule type" value="Genomic_DNA"/>
</dbReference>
<keyword evidence="16" id="KW-1185">Reference proteome</keyword>
<name>A0ABZ0RR03_9BACT</name>
<feature type="domain" description="tRNA nucleotidyltransferase/poly(A) polymerase RNA and SrmB- binding" evidence="14">
    <location>
        <begin position="183"/>
        <end position="239"/>
    </location>
</feature>
<dbReference type="SUPFAM" id="SSF81301">
    <property type="entry name" value="Nucleotidyltransferase"/>
    <property type="match status" value="1"/>
</dbReference>
<evidence type="ECO:0000256" key="3">
    <source>
        <dbReference type="ARBA" id="ARBA00022694"/>
    </source>
</evidence>
<gene>
    <name evidence="15" type="ORF">SH580_08120</name>
</gene>
<keyword evidence="7" id="KW-0692">RNA repair</keyword>
<evidence type="ECO:0000256" key="7">
    <source>
        <dbReference type="ARBA" id="ARBA00022800"/>
    </source>
</evidence>
<proteinExistence type="inferred from homology"/>
<dbReference type="Pfam" id="PF01966">
    <property type="entry name" value="HD"/>
    <property type="match status" value="1"/>
</dbReference>
<dbReference type="CDD" id="cd05398">
    <property type="entry name" value="NT_ClassII-CCAase"/>
    <property type="match status" value="1"/>
</dbReference>
<evidence type="ECO:0000256" key="1">
    <source>
        <dbReference type="ARBA" id="ARBA00001946"/>
    </source>
</evidence>
<dbReference type="InterPro" id="IPR043519">
    <property type="entry name" value="NT_sf"/>
</dbReference>
<dbReference type="InterPro" id="IPR002646">
    <property type="entry name" value="PolA_pol_head_dom"/>
</dbReference>
<dbReference type="InterPro" id="IPR006674">
    <property type="entry name" value="HD_domain"/>
</dbReference>
<dbReference type="InterPro" id="IPR032828">
    <property type="entry name" value="PolyA_RNA-bd"/>
</dbReference>
<evidence type="ECO:0000256" key="9">
    <source>
        <dbReference type="ARBA" id="ARBA00022842"/>
    </source>
</evidence>
<keyword evidence="9" id="KW-0460">Magnesium</keyword>
<dbReference type="SUPFAM" id="SSF81891">
    <property type="entry name" value="Poly A polymerase C-terminal region-like"/>
    <property type="match status" value="1"/>
</dbReference>
<dbReference type="Pfam" id="PF12627">
    <property type="entry name" value="PolyA_pol_RNAbd"/>
    <property type="match status" value="1"/>
</dbReference>
<dbReference type="Proteomes" id="UP001324993">
    <property type="component" value="Chromosome"/>
</dbReference>
<keyword evidence="6" id="KW-0547">Nucleotide-binding</keyword>
<evidence type="ECO:0000313" key="16">
    <source>
        <dbReference type="Proteomes" id="UP001324993"/>
    </source>
</evidence>
<dbReference type="RefSeq" id="WP_319834506.1">
    <property type="nucleotide sequence ID" value="NZ_CP138858.1"/>
</dbReference>
<protein>
    <submittedName>
        <fullName evidence="15">HD domain-containing protein</fullName>
    </submittedName>
</protein>
<evidence type="ECO:0000259" key="14">
    <source>
        <dbReference type="Pfam" id="PF12627"/>
    </source>
</evidence>
<evidence type="ECO:0000256" key="5">
    <source>
        <dbReference type="ARBA" id="ARBA00022723"/>
    </source>
</evidence>
<evidence type="ECO:0000256" key="8">
    <source>
        <dbReference type="ARBA" id="ARBA00022840"/>
    </source>
</evidence>
<dbReference type="Gene3D" id="3.30.460.10">
    <property type="entry name" value="Beta Polymerase, domain 2"/>
    <property type="match status" value="1"/>
</dbReference>
<accession>A0ABZ0RR03</accession>
<organism evidence="15 16">
    <name type="scientific">Coraliomargarita algicola</name>
    <dbReference type="NCBI Taxonomy" id="3092156"/>
    <lineage>
        <taxon>Bacteria</taxon>
        <taxon>Pseudomonadati</taxon>
        <taxon>Verrucomicrobiota</taxon>
        <taxon>Opitutia</taxon>
        <taxon>Puniceicoccales</taxon>
        <taxon>Coraliomargaritaceae</taxon>
        <taxon>Coraliomargarita</taxon>
    </lineage>
</organism>
<keyword evidence="2 11" id="KW-0808">Transferase</keyword>
<feature type="domain" description="Poly A polymerase head" evidence="12">
    <location>
        <begin position="32"/>
        <end position="156"/>
    </location>
</feature>
<keyword evidence="8" id="KW-0067">ATP-binding</keyword>
<comment type="cofactor">
    <cofactor evidence="1">
        <name>Mg(2+)</name>
        <dbReference type="ChEBI" id="CHEBI:18420"/>
    </cofactor>
</comment>
<evidence type="ECO:0000313" key="15">
    <source>
        <dbReference type="EMBL" id="WPJ97674.1"/>
    </source>
</evidence>
<dbReference type="InterPro" id="IPR050124">
    <property type="entry name" value="tRNA_CCA-adding_enzyme"/>
</dbReference>
<evidence type="ECO:0000256" key="4">
    <source>
        <dbReference type="ARBA" id="ARBA00022695"/>
    </source>
</evidence>
<evidence type="ECO:0000256" key="6">
    <source>
        <dbReference type="ARBA" id="ARBA00022741"/>
    </source>
</evidence>
<keyword evidence="3" id="KW-0819">tRNA processing</keyword>
<evidence type="ECO:0000259" key="12">
    <source>
        <dbReference type="Pfam" id="PF01743"/>
    </source>
</evidence>
<dbReference type="Pfam" id="PF01743">
    <property type="entry name" value="PolyA_pol"/>
    <property type="match status" value="1"/>
</dbReference>
<sequence length="462" mass="52245">MSILDNIQNKQKTALLKVAEILRDTKGSGRALLVGGCVRDGLLGIPAKDIDIEVYGLDADAVEAALKPHFRLDTVGRAFGVFILKGLDIDIALPRRESRTGPKHTDFKVEGDPHMSPREAASRRDFTINAISYDPLTGEQLDPYNGIPDLKARRLRHVSEAFSEDPLRVLRGMQFIARFDLTAAPETIALCRQLSPEHLPMERLWEEWKKLILKGQQIRKGLNFLKDCDWLQYFPELAALDGCEQEPQWHPEGDVWTHTGHCLDAYAAHRIDDEWEDLVVGFAVLCHDFGKPDTTYTDDNGRIRSPRHDVLGVPIAKTFLERLTRQKKIFEEVLPLVEQHMRPLALYRDGAGNSAIRRLAARVKRIDRLVRVAHADKNGRPPIESDGYPEGQWLLDKTAELAIQDNAPKPILLGRHLLELGIKPGPHFGKILDRAYEAQLDGAFTEEEQARDYLKKLVTEIL</sequence>
<keyword evidence="5" id="KW-0479">Metal-binding</keyword>
<keyword evidence="4" id="KW-0548">Nucleotidyltransferase</keyword>
<dbReference type="CDD" id="cd00077">
    <property type="entry name" value="HDc"/>
    <property type="match status" value="1"/>
</dbReference>
<reference evidence="15 16" key="1">
    <citation type="submission" date="2023-11" db="EMBL/GenBank/DDBJ databases">
        <title>Coraliomargarita sp. nov., isolated from marine algae.</title>
        <authorList>
            <person name="Lee J.K."/>
            <person name="Baek J.H."/>
            <person name="Kim J.M."/>
            <person name="Choi D.G."/>
            <person name="Jeon C.O."/>
        </authorList>
    </citation>
    <scope>NUCLEOTIDE SEQUENCE [LARGE SCALE GENOMIC DNA]</scope>
    <source>
        <strain evidence="15 16">J2-16</strain>
    </source>
</reference>
<dbReference type="Gene3D" id="1.10.3090.10">
    <property type="entry name" value="cca-adding enzyme, domain 2"/>
    <property type="match status" value="1"/>
</dbReference>
<dbReference type="PANTHER" id="PTHR47545:SF1">
    <property type="entry name" value="MULTIFUNCTIONAL CCA PROTEIN"/>
    <property type="match status" value="1"/>
</dbReference>
<dbReference type="PANTHER" id="PTHR47545">
    <property type="entry name" value="MULTIFUNCTIONAL CCA PROTEIN"/>
    <property type="match status" value="1"/>
</dbReference>